<feature type="domain" description="Mur ligase central" evidence="11">
    <location>
        <begin position="113"/>
        <end position="309"/>
    </location>
</feature>
<name>A0AA37SMV2_9BACT</name>
<dbReference type="Pfam" id="PF01225">
    <property type="entry name" value="Mur_ligase"/>
    <property type="match status" value="1"/>
</dbReference>
<dbReference type="InterPro" id="IPR036565">
    <property type="entry name" value="Mur-like_cat_sf"/>
</dbReference>
<keyword evidence="7" id="KW-0547">Nucleotide-binding</keyword>
<dbReference type="GO" id="GO:0051301">
    <property type="term" value="P:cell division"/>
    <property type="evidence" value="ECO:0007669"/>
    <property type="project" value="UniProtKB-KW"/>
</dbReference>
<dbReference type="AlphaFoldDB" id="A0AA37SMV2"/>
<dbReference type="PANTHER" id="PTHR23135">
    <property type="entry name" value="MUR LIGASE FAMILY MEMBER"/>
    <property type="match status" value="1"/>
</dbReference>
<evidence type="ECO:0000259" key="9">
    <source>
        <dbReference type="Pfam" id="PF01225"/>
    </source>
</evidence>
<feature type="binding site" evidence="7">
    <location>
        <begin position="115"/>
        <end position="121"/>
    </location>
    <ligand>
        <name>ATP</name>
        <dbReference type="ChEBI" id="CHEBI:30616"/>
    </ligand>
</feature>
<comment type="similarity">
    <text evidence="1 7">Belongs to the MurCDEF family. MurE subfamily.</text>
</comment>
<dbReference type="Gene3D" id="3.40.1390.10">
    <property type="entry name" value="MurE/MurF, N-terminal domain"/>
    <property type="match status" value="1"/>
</dbReference>
<feature type="binding site" evidence="7">
    <location>
        <position position="192"/>
    </location>
    <ligand>
        <name>UDP-N-acetyl-alpha-D-muramoyl-L-alanyl-D-glutamate</name>
        <dbReference type="ChEBI" id="CHEBI:83900"/>
    </ligand>
</feature>
<dbReference type="InterPro" id="IPR036615">
    <property type="entry name" value="Mur_ligase_C_dom_sf"/>
</dbReference>
<feature type="binding site" evidence="7">
    <location>
        <position position="32"/>
    </location>
    <ligand>
        <name>UDP-N-acetyl-alpha-D-muramoyl-L-alanyl-D-glutamate</name>
        <dbReference type="ChEBI" id="CHEBI:83900"/>
    </ligand>
</feature>
<feature type="binding site" evidence="7">
    <location>
        <position position="460"/>
    </location>
    <ligand>
        <name>meso-2,6-diaminopimelate</name>
        <dbReference type="ChEBI" id="CHEBI:57791"/>
    </ligand>
</feature>
<evidence type="ECO:0000256" key="1">
    <source>
        <dbReference type="ARBA" id="ARBA00005898"/>
    </source>
</evidence>
<sequence length="490" mass="54659">MNILKTLNEILTVGLPFEIKGSDEIEISGITLDSRKAVDGFLFAAIQGFTLDGHQFIEKAIESGAVAVLCEKWPDRIDEKVTYIKVEDSSEMTGRLASAYYDYPSNGFELVGITGTNGKTTVATILYRLFTKLGYKVGLVSTVENIIAGKTIPAQLTTPDSVALNELMWKMNEEGCEYVFMEVSSHAVDQNRIAGLNFRGGVFTNISHDHLDYHKTFKAYISAKKKFFDELKPEAFALTNSDDRNGEVMIQNTKANKRRYSLRKIADYKSKIMESSVEGLQLEMNNIDVHLKLVGQFNAYNATAVFGVAMELDQDRFKVLQILSSLQSAEGRFDLIKGEKADVFAIVDYAHTPDALEKVLDTIQKLKGATTQIITVVGCGGNRDKSKRPKMAKIASEKSDRLILTSDNPRNEDPEDIIDDMVPGIPQHKTQKMIRISERRSAIIAGLSMAQAGDIVLIAGKGHEKYQEIKGERFPFDDKEIVREFLGQKR</sequence>
<dbReference type="PANTHER" id="PTHR23135:SF4">
    <property type="entry name" value="UDP-N-ACETYLMURAMOYL-L-ALANYL-D-GLUTAMATE--2,6-DIAMINOPIMELATE LIGASE MURE HOMOLOG, CHLOROPLASTIC"/>
    <property type="match status" value="1"/>
</dbReference>
<reference evidence="12" key="2">
    <citation type="submission" date="2023-01" db="EMBL/GenBank/DDBJ databases">
        <title>Draft genome sequence of Portibacter lacus strain NBRC 108769.</title>
        <authorList>
            <person name="Sun Q."/>
            <person name="Mori K."/>
        </authorList>
    </citation>
    <scope>NUCLEOTIDE SEQUENCE</scope>
    <source>
        <strain evidence="12">NBRC 108769</strain>
    </source>
</reference>
<evidence type="ECO:0000256" key="3">
    <source>
        <dbReference type="ARBA" id="ARBA00022960"/>
    </source>
</evidence>
<reference evidence="12" key="1">
    <citation type="journal article" date="2014" name="Int. J. Syst. Evol. Microbiol.">
        <title>Complete genome sequence of Corynebacterium casei LMG S-19264T (=DSM 44701T), isolated from a smear-ripened cheese.</title>
        <authorList>
            <consortium name="US DOE Joint Genome Institute (JGI-PGF)"/>
            <person name="Walter F."/>
            <person name="Albersmeier A."/>
            <person name="Kalinowski J."/>
            <person name="Ruckert C."/>
        </authorList>
    </citation>
    <scope>NUCLEOTIDE SEQUENCE</scope>
    <source>
        <strain evidence="12">NBRC 108769</strain>
    </source>
</reference>
<dbReference type="SUPFAM" id="SSF53244">
    <property type="entry name" value="MurD-like peptide ligases, peptide-binding domain"/>
    <property type="match status" value="1"/>
</dbReference>
<comment type="cofactor">
    <cofactor evidence="7">
        <name>Mg(2+)</name>
        <dbReference type="ChEBI" id="CHEBI:18420"/>
    </cofactor>
</comment>
<keyword evidence="4 7" id="KW-0573">Peptidoglycan synthesis</keyword>
<dbReference type="GO" id="GO:0008765">
    <property type="term" value="F:UDP-N-acetylmuramoylalanyl-D-glutamate-2,6-diaminopimelate ligase activity"/>
    <property type="evidence" value="ECO:0007669"/>
    <property type="project" value="UniProtKB-UniRule"/>
</dbReference>
<gene>
    <name evidence="7 12" type="primary">murE</name>
    <name evidence="12" type="ORF">GCM10007940_03860</name>
</gene>
<dbReference type="GO" id="GO:0008360">
    <property type="term" value="P:regulation of cell shape"/>
    <property type="evidence" value="ECO:0007669"/>
    <property type="project" value="UniProtKB-KW"/>
</dbReference>
<keyword evidence="2 7" id="KW-0132">Cell division</keyword>
<evidence type="ECO:0000313" key="13">
    <source>
        <dbReference type="Proteomes" id="UP001156666"/>
    </source>
</evidence>
<comment type="subcellular location">
    <subcellularLocation>
        <location evidence="7 8">Cytoplasm</location>
    </subcellularLocation>
</comment>
<comment type="function">
    <text evidence="7">Catalyzes the addition of meso-diaminopimelic acid to the nucleotide precursor UDP-N-acetylmuramoyl-L-alanyl-D-glutamate (UMAG) in the biosynthesis of bacterial cell-wall peptidoglycan.</text>
</comment>
<comment type="PTM">
    <text evidence="7">Carboxylation is probably crucial for Mg(2+) binding and, consequently, for the gamma-phosphate positioning of ATP.</text>
</comment>
<keyword evidence="7" id="KW-0963">Cytoplasm</keyword>
<feature type="domain" description="Mur ligase C-terminal" evidence="10">
    <location>
        <begin position="331"/>
        <end position="462"/>
    </location>
</feature>
<organism evidence="12 13">
    <name type="scientific">Portibacter lacus</name>
    <dbReference type="NCBI Taxonomy" id="1099794"/>
    <lineage>
        <taxon>Bacteria</taxon>
        <taxon>Pseudomonadati</taxon>
        <taxon>Bacteroidota</taxon>
        <taxon>Saprospiria</taxon>
        <taxon>Saprospirales</taxon>
        <taxon>Haliscomenobacteraceae</taxon>
        <taxon>Portibacter</taxon>
    </lineage>
</organism>
<evidence type="ECO:0000313" key="12">
    <source>
        <dbReference type="EMBL" id="GLR15771.1"/>
    </source>
</evidence>
<evidence type="ECO:0000259" key="11">
    <source>
        <dbReference type="Pfam" id="PF08245"/>
    </source>
</evidence>
<dbReference type="Pfam" id="PF02875">
    <property type="entry name" value="Mur_ligase_C"/>
    <property type="match status" value="1"/>
</dbReference>
<evidence type="ECO:0000256" key="8">
    <source>
        <dbReference type="RuleBase" id="RU004135"/>
    </source>
</evidence>
<dbReference type="HAMAP" id="MF_00208">
    <property type="entry name" value="MurE"/>
    <property type="match status" value="1"/>
</dbReference>
<dbReference type="NCBIfam" id="NF001126">
    <property type="entry name" value="PRK00139.1-4"/>
    <property type="match status" value="1"/>
</dbReference>
<keyword evidence="7" id="KW-0460">Magnesium</keyword>
<dbReference type="Proteomes" id="UP001156666">
    <property type="component" value="Unassembled WGS sequence"/>
</dbReference>
<keyword evidence="3 7" id="KW-0133">Cell shape</keyword>
<keyword evidence="7" id="KW-0067">ATP-binding</keyword>
<comment type="caution">
    <text evidence="7">Lacks conserved residue(s) required for the propagation of feature annotation.</text>
</comment>
<evidence type="ECO:0000256" key="4">
    <source>
        <dbReference type="ARBA" id="ARBA00022984"/>
    </source>
</evidence>
<comment type="catalytic activity">
    <reaction evidence="7">
        <text>UDP-N-acetyl-alpha-D-muramoyl-L-alanyl-D-glutamate + meso-2,6-diaminopimelate + ATP = UDP-N-acetyl-alpha-D-muramoyl-L-alanyl-gamma-D-glutamyl-meso-2,6-diaminopimelate + ADP + phosphate + H(+)</text>
        <dbReference type="Rhea" id="RHEA:23676"/>
        <dbReference type="ChEBI" id="CHEBI:15378"/>
        <dbReference type="ChEBI" id="CHEBI:30616"/>
        <dbReference type="ChEBI" id="CHEBI:43474"/>
        <dbReference type="ChEBI" id="CHEBI:57791"/>
        <dbReference type="ChEBI" id="CHEBI:83900"/>
        <dbReference type="ChEBI" id="CHEBI:83905"/>
        <dbReference type="ChEBI" id="CHEBI:456216"/>
        <dbReference type="EC" id="6.3.2.13"/>
    </reaction>
</comment>
<feature type="binding site" evidence="7">
    <location>
        <position position="190"/>
    </location>
    <ligand>
        <name>UDP-N-acetyl-alpha-D-muramoyl-L-alanyl-D-glutamate</name>
        <dbReference type="ChEBI" id="CHEBI:83900"/>
    </ligand>
</feature>
<dbReference type="InterPro" id="IPR013221">
    <property type="entry name" value="Mur_ligase_cen"/>
</dbReference>
<proteinExistence type="inferred from homology"/>
<evidence type="ECO:0000256" key="5">
    <source>
        <dbReference type="ARBA" id="ARBA00023306"/>
    </source>
</evidence>
<comment type="pathway">
    <text evidence="7 8">Cell wall biogenesis; peptidoglycan biosynthesis.</text>
</comment>
<dbReference type="NCBIfam" id="TIGR01085">
    <property type="entry name" value="murE"/>
    <property type="match status" value="1"/>
</dbReference>
<evidence type="ECO:0000256" key="6">
    <source>
        <dbReference type="ARBA" id="ARBA00023316"/>
    </source>
</evidence>
<dbReference type="GO" id="GO:0009252">
    <property type="term" value="P:peptidoglycan biosynthetic process"/>
    <property type="evidence" value="ECO:0007669"/>
    <property type="project" value="UniProtKB-UniRule"/>
</dbReference>
<dbReference type="InterPro" id="IPR000713">
    <property type="entry name" value="Mur_ligase_N"/>
</dbReference>
<feature type="modified residue" description="N6-carboxylysine" evidence="7">
    <location>
        <position position="224"/>
    </location>
</feature>
<keyword evidence="5 7" id="KW-0131">Cell cycle</keyword>
<dbReference type="GO" id="GO:0005524">
    <property type="term" value="F:ATP binding"/>
    <property type="evidence" value="ECO:0007669"/>
    <property type="project" value="UniProtKB-UniRule"/>
</dbReference>
<accession>A0AA37SMV2</accession>
<dbReference type="Pfam" id="PF08245">
    <property type="entry name" value="Mur_ligase_M"/>
    <property type="match status" value="1"/>
</dbReference>
<keyword evidence="13" id="KW-1185">Reference proteome</keyword>
<feature type="binding site" evidence="7">
    <location>
        <position position="383"/>
    </location>
    <ligand>
        <name>meso-2,6-diaminopimelate</name>
        <dbReference type="ChEBI" id="CHEBI:57791"/>
    </ligand>
</feature>
<feature type="binding site" evidence="7">
    <location>
        <begin position="157"/>
        <end position="158"/>
    </location>
    <ligand>
        <name>UDP-N-acetyl-alpha-D-muramoyl-L-alanyl-D-glutamate</name>
        <dbReference type="ChEBI" id="CHEBI:83900"/>
    </ligand>
</feature>
<keyword evidence="6 7" id="KW-0961">Cell wall biogenesis/degradation</keyword>
<keyword evidence="7 12" id="KW-0436">Ligase</keyword>
<feature type="binding site" evidence="7">
    <location>
        <position position="184"/>
    </location>
    <ligand>
        <name>UDP-N-acetyl-alpha-D-muramoyl-L-alanyl-D-glutamate</name>
        <dbReference type="ChEBI" id="CHEBI:83900"/>
    </ligand>
</feature>
<dbReference type="GO" id="GO:0000287">
    <property type="term" value="F:magnesium ion binding"/>
    <property type="evidence" value="ECO:0007669"/>
    <property type="project" value="UniProtKB-UniRule"/>
</dbReference>
<dbReference type="GO" id="GO:0005737">
    <property type="term" value="C:cytoplasm"/>
    <property type="evidence" value="ECO:0007669"/>
    <property type="project" value="UniProtKB-SubCell"/>
</dbReference>
<dbReference type="Gene3D" id="3.40.1190.10">
    <property type="entry name" value="Mur-like, catalytic domain"/>
    <property type="match status" value="1"/>
</dbReference>
<dbReference type="Gene3D" id="3.90.190.20">
    <property type="entry name" value="Mur ligase, C-terminal domain"/>
    <property type="match status" value="1"/>
</dbReference>
<evidence type="ECO:0000256" key="7">
    <source>
        <dbReference type="HAMAP-Rule" id="MF_00208"/>
    </source>
</evidence>
<feature type="domain" description="Mur ligase N-terminal catalytic" evidence="9">
    <location>
        <begin position="26"/>
        <end position="101"/>
    </location>
</feature>
<dbReference type="EMBL" id="BSOH01000001">
    <property type="protein sequence ID" value="GLR15771.1"/>
    <property type="molecule type" value="Genomic_DNA"/>
</dbReference>
<feature type="short sequence motif" description="Meso-diaminopimelate recognition motif" evidence="7">
    <location>
        <begin position="407"/>
        <end position="410"/>
    </location>
</feature>
<dbReference type="InterPro" id="IPR005761">
    <property type="entry name" value="UDP-N-AcMur-Glu-dNH2Pim_ligase"/>
</dbReference>
<dbReference type="RefSeq" id="WP_235294650.1">
    <property type="nucleotide sequence ID" value="NZ_BSOH01000001.1"/>
</dbReference>
<comment type="caution">
    <text evidence="12">The sequence shown here is derived from an EMBL/GenBank/DDBJ whole genome shotgun (WGS) entry which is preliminary data.</text>
</comment>
<feature type="binding site" evidence="7">
    <location>
        <begin position="407"/>
        <end position="410"/>
    </location>
    <ligand>
        <name>meso-2,6-diaminopimelate</name>
        <dbReference type="ChEBI" id="CHEBI:57791"/>
    </ligand>
</feature>
<dbReference type="SUPFAM" id="SSF53623">
    <property type="entry name" value="MurD-like peptide ligases, catalytic domain"/>
    <property type="match status" value="1"/>
</dbReference>
<feature type="binding site" evidence="7">
    <location>
        <position position="464"/>
    </location>
    <ligand>
        <name>meso-2,6-diaminopimelate</name>
        <dbReference type="ChEBI" id="CHEBI:57791"/>
    </ligand>
</feature>
<dbReference type="SUPFAM" id="SSF63418">
    <property type="entry name" value="MurE/MurF N-terminal domain"/>
    <property type="match status" value="1"/>
</dbReference>
<feature type="binding site" evidence="7">
    <location>
        <position position="34"/>
    </location>
    <ligand>
        <name>UDP-N-acetyl-alpha-D-muramoyl-L-alanyl-D-glutamate</name>
        <dbReference type="ChEBI" id="CHEBI:83900"/>
    </ligand>
</feature>
<dbReference type="InterPro" id="IPR004101">
    <property type="entry name" value="Mur_ligase_C"/>
</dbReference>
<evidence type="ECO:0000259" key="10">
    <source>
        <dbReference type="Pfam" id="PF02875"/>
    </source>
</evidence>
<protein>
    <recommendedName>
        <fullName evidence="7">UDP-N-acetylmuramoyl-L-alanyl-D-glutamate--2,6-diaminopimelate ligase</fullName>
        <ecNumber evidence="7">6.3.2.13</ecNumber>
    </recommendedName>
    <alternativeName>
        <fullName evidence="7">Meso-A2pm-adding enzyme</fullName>
    </alternativeName>
    <alternativeName>
        <fullName evidence="7">Meso-diaminopimelate-adding enzyme</fullName>
    </alternativeName>
    <alternativeName>
        <fullName evidence="7">UDP-MurNAc-L-Ala-D-Glu:meso-diaminopimelate ligase</fullName>
    </alternativeName>
    <alternativeName>
        <fullName evidence="7">UDP-MurNAc-tripeptide synthetase</fullName>
    </alternativeName>
    <alternativeName>
        <fullName evidence="7">UDP-N-acetylmuramyl-tripeptide synthetase</fullName>
    </alternativeName>
</protein>
<dbReference type="InterPro" id="IPR035911">
    <property type="entry name" value="MurE/MurF_N"/>
</dbReference>
<dbReference type="GO" id="GO:0071555">
    <property type="term" value="P:cell wall organization"/>
    <property type="evidence" value="ECO:0007669"/>
    <property type="project" value="UniProtKB-KW"/>
</dbReference>
<evidence type="ECO:0000256" key="2">
    <source>
        <dbReference type="ARBA" id="ARBA00022618"/>
    </source>
</evidence>
<dbReference type="EC" id="6.3.2.13" evidence="7"/>